<name>A0ABW2TL34_9PSEU</name>
<comment type="caution">
    <text evidence="1">The sequence shown here is derived from an EMBL/GenBank/DDBJ whole genome shotgun (WGS) entry which is preliminary data.</text>
</comment>
<sequence>MEQPTDDSENERRIDFGSALRTAIQRSGLSLSEISRRLDERRTPVSASALSYWQNGDNQPERAGSLAAVAALEEILSQPPRTLTGLIGPRRPRGRWTPRAGAAVAYDKLWARPDAVARVLGKIDATPVDLERPQKLSHHVSYQVGPDGHEKSMRVRRLVRAEQDGTTRFVFVSRCNALSQPPAVVYTEGCKPGRFRADVPTSTCVYEFLFDRPLETGELASVEFGLRFPPGQTDQHARMALFRPAREMVLQIAFHPDLLPDRCYSFFQARSDERVEKRREVRFDPHTNTFQYITLDPPPGQYGVVWEWD</sequence>
<protein>
    <submittedName>
        <fullName evidence="1">Multiprotein-bridging factor 1 family protein</fullName>
    </submittedName>
</protein>
<dbReference type="Proteomes" id="UP001596512">
    <property type="component" value="Unassembled WGS sequence"/>
</dbReference>
<evidence type="ECO:0000313" key="1">
    <source>
        <dbReference type="EMBL" id="MFC7613278.1"/>
    </source>
</evidence>
<accession>A0ABW2TL34</accession>
<proteinExistence type="predicted"/>
<organism evidence="1 2">
    <name type="scientific">Actinokineospora soli</name>
    <dbReference type="NCBI Taxonomy" id="1048753"/>
    <lineage>
        <taxon>Bacteria</taxon>
        <taxon>Bacillati</taxon>
        <taxon>Actinomycetota</taxon>
        <taxon>Actinomycetes</taxon>
        <taxon>Pseudonocardiales</taxon>
        <taxon>Pseudonocardiaceae</taxon>
        <taxon>Actinokineospora</taxon>
    </lineage>
</organism>
<gene>
    <name evidence="1" type="ORF">ACFQV2_06295</name>
</gene>
<evidence type="ECO:0000313" key="2">
    <source>
        <dbReference type="Proteomes" id="UP001596512"/>
    </source>
</evidence>
<keyword evidence="2" id="KW-1185">Reference proteome</keyword>
<dbReference type="EMBL" id="JBHTEY010000004">
    <property type="protein sequence ID" value="MFC7613278.1"/>
    <property type="molecule type" value="Genomic_DNA"/>
</dbReference>
<reference evidence="2" key="1">
    <citation type="journal article" date="2019" name="Int. J. Syst. Evol. Microbiol.">
        <title>The Global Catalogue of Microorganisms (GCM) 10K type strain sequencing project: providing services to taxonomists for standard genome sequencing and annotation.</title>
        <authorList>
            <consortium name="The Broad Institute Genomics Platform"/>
            <consortium name="The Broad Institute Genome Sequencing Center for Infectious Disease"/>
            <person name="Wu L."/>
            <person name="Ma J."/>
        </authorList>
    </citation>
    <scope>NUCLEOTIDE SEQUENCE [LARGE SCALE GENOMIC DNA]</scope>
    <source>
        <strain evidence="2">JCM 17695</strain>
    </source>
</reference>